<proteinExistence type="predicted"/>
<dbReference type="AlphaFoldDB" id="A0A1H3Z268"/>
<dbReference type="GO" id="GO:0006508">
    <property type="term" value="P:proteolysis"/>
    <property type="evidence" value="ECO:0007669"/>
    <property type="project" value="InterPro"/>
</dbReference>
<protein>
    <submittedName>
        <fullName evidence="2">LD-carboxypeptidase LdcB, LAS superfamily</fullName>
    </submittedName>
</protein>
<keyword evidence="2" id="KW-0378">Hydrolase</keyword>
<evidence type="ECO:0000259" key="1">
    <source>
        <dbReference type="PROSITE" id="PS51782"/>
    </source>
</evidence>
<organism evidence="2 3">
    <name type="scientific">Thalassobacillus cyri</name>
    <dbReference type="NCBI Taxonomy" id="571932"/>
    <lineage>
        <taxon>Bacteria</taxon>
        <taxon>Bacillati</taxon>
        <taxon>Bacillota</taxon>
        <taxon>Bacilli</taxon>
        <taxon>Bacillales</taxon>
        <taxon>Bacillaceae</taxon>
        <taxon>Thalassobacillus</taxon>
    </lineage>
</organism>
<sequence>MPIMPTKKIVYLLAAFIFPLFLTWPATSSAHDKNDIMLANKQHSLSADYVPNELVTPDVAFSGEEERLQPKAATALESMFKAAEKDGVQLYAASGYRSYEYQKNLFQFWVSQYGEEQANRISAKPGESEHQTGLTMDITSEDVDFKLKQSFGDTAAGQWIEMYAAEYGFIIRYQENKEPVTGYDYEPWHLRYVGKDHSKTITNFNITLETYLSHDMDSMPNTYTVQAGDTVYSIAKNNGTTVEYVLALNPKINTRSLPVGSEIQLPGQEIHIVEKGDTISEVAAKYSGVTPGLLMDVNDHVDPNQLPIDAAINIP</sequence>
<dbReference type="Pfam" id="PF02557">
    <property type="entry name" value="VanY"/>
    <property type="match status" value="1"/>
</dbReference>
<evidence type="ECO:0000313" key="3">
    <source>
        <dbReference type="Proteomes" id="UP000198584"/>
    </source>
</evidence>
<dbReference type="CDD" id="cd14852">
    <property type="entry name" value="LD-carboxypeptidase"/>
    <property type="match status" value="1"/>
</dbReference>
<reference evidence="2 3" key="1">
    <citation type="submission" date="2016-10" db="EMBL/GenBank/DDBJ databases">
        <authorList>
            <person name="de Groot N.N."/>
        </authorList>
    </citation>
    <scope>NUCLEOTIDE SEQUENCE [LARGE SCALE GENOMIC DNA]</scope>
    <source>
        <strain evidence="2 3">CCM7597</strain>
    </source>
</reference>
<dbReference type="PANTHER" id="PTHR34385:SF1">
    <property type="entry name" value="PEPTIDOGLYCAN L-ALANYL-D-GLUTAMATE ENDOPEPTIDASE CWLK"/>
    <property type="match status" value="1"/>
</dbReference>
<dbReference type="InterPro" id="IPR003709">
    <property type="entry name" value="VanY-like_core_dom"/>
</dbReference>
<dbReference type="RefSeq" id="WP_093042931.1">
    <property type="nucleotide sequence ID" value="NZ_FNQR01000003.1"/>
</dbReference>
<dbReference type="Gene3D" id="3.10.350.10">
    <property type="entry name" value="LysM domain"/>
    <property type="match status" value="2"/>
</dbReference>
<keyword evidence="2" id="KW-0645">Protease</keyword>
<dbReference type="SUPFAM" id="SSF55166">
    <property type="entry name" value="Hedgehog/DD-peptidase"/>
    <property type="match status" value="1"/>
</dbReference>
<dbReference type="SMART" id="SM00257">
    <property type="entry name" value="LysM"/>
    <property type="match status" value="2"/>
</dbReference>
<dbReference type="InterPro" id="IPR009045">
    <property type="entry name" value="Zn_M74/Hedgehog-like"/>
</dbReference>
<keyword evidence="3" id="KW-1185">Reference proteome</keyword>
<dbReference type="PROSITE" id="PS51782">
    <property type="entry name" value="LYSM"/>
    <property type="match status" value="2"/>
</dbReference>
<dbReference type="InterPro" id="IPR018392">
    <property type="entry name" value="LysM"/>
</dbReference>
<keyword evidence="2" id="KW-0121">Carboxypeptidase</keyword>
<evidence type="ECO:0000313" key="2">
    <source>
        <dbReference type="EMBL" id="SEA17943.1"/>
    </source>
</evidence>
<dbReference type="Gene3D" id="3.30.1380.10">
    <property type="match status" value="1"/>
</dbReference>
<dbReference type="GO" id="GO:0004180">
    <property type="term" value="F:carboxypeptidase activity"/>
    <property type="evidence" value="ECO:0007669"/>
    <property type="project" value="UniProtKB-KW"/>
</dbReference>
<feature type="domain" description="LysM" evidence="1">
    <location>
        <begin position="221"/>
        <end position="265"/>
    </location>
</feature>
<dbReference type="OrthoDB" id="9792074at2"/>
<dbReference type="InterPro" id="IPR036779">
    <property type="entry name" value="LysM_dom_sf"/>
</dbReference>
<dbReference type="Proteomes" id="UP000198584">
    <property type="component" value="Unassembled WGS sequence"/>
</dbReference>
<dbReference type="InterPro" id="IPR052179">
    <property type="entry name" value="DD-CPase-like"/>
</dbReference>
<gene>
    <name evidence="2" type="ORF">SAMN05421743_103104</name>
</gene>
<feature type="domain" description="LysM" evidence="1">
    <location>
        <begin position="269"/>
        <end position="314"/>
    </location>
</feature>
<dbReference type="Pfam" id="PF01476">
    <property type="entry name" value="LysM"/>
    <property type="match status" value="2"/>
</dbReference>
<dbReference type="PANTHER" id="PTHR34385">
    <property type="entry name" value="D-ALANYL-D-ALANINE CARBOXYPEPTIDASE"/>
    <property type="match status" value="1"/>
</dbReference>
<dbReference type="EMBL" id="FNQR01000003">
    <property type="protein sequence ID" value="SEA17943.1"/>
    <property type="molecule type" value="Genomic_DNA"/>
</dbReference>
<dbReference type="STRING" id="571932.SAMN05421743_103104"/>
<dbReference type="SUPFAM" id="SSF54106">
    <property type="entry name" value="LysM domain"/>
    <property type="match status" value="2"/>
</dbReference>
<dbReference type="CDD" id="cd00118">
    <property type="entry name" value="LysM"/>
    <property type="match status" value="2"/>
</dbReference>
<dbReference type="InterPro" id="IPR058193">
    <property type="entry name" value="VanY/YodJ_core_dom"/>
</dbReference>
<name>A0A1H3Z268_9BACI</name>
<accession>A0A1H3Z268</accession>